<keyword evidence="2" id="KW-0812">Transmembrane</keyword>
<feature type="region of interest" description="Disordered" evidence="1">
    <location>
        <begin position="99"/>
        <end position="300"/>
    </location>
</feature>
<dbReference type="AlphaFoldDB" id="A0A5C5G1P7"/>
<evidence type="ECO:0000313" key="4">
    <source>
        <dbReference type="Proteomes" id="UP000311382"/>
    </source>
</evidence>
<evidence type="ECO:0008006" key="5">
    <source>
        <dbReference type="Google" id="ProtNLM"/>
    </source>
</evidence>
<keyword evidence="2" id="KW-1133">Transmembrane helix</keyword>
<dbReference type="Proteomes" id="UP000311382">
    <property type="component" value="Unassembled WGS sequence"/>
</dbReference>
<gene>
    <name evidence="3" type="ORF">DMC30DRAFT_393820</name>
</gene>
<feature type="transmembrane region" description="Helical" evidence="2">
    <location>
        <begin position="45"/>
        <end position="68"/>
    </location>
</feature>
<organism evidence="3 4">
    <name type="scientific">Rhodotorula diobovata</name>
    <dbReference type="NCBI Taxonomy" id="5288"/>
    <lineage>
        <taxon>Eukaryota</taxon>
        <taxon>Fungi</taxon>
        <taxon>Dikarya</taxon>
        <taxon>Basidiomycota</taxon>
        <taxon>Pucciniomycotina</taxon>
        <taxon>Microbotryomycetes</taxon>
        <taxon>Sporidiobolales</taxon>
        <taxon>Sporidiobolaceae</taxon>
        <taxon>Rhodotorula</taxon>
    </lineage>
</organism>
<sequence>MLSSLAPSGVHELLPTSAAGAWRLLLTTHADLPEPLRFLPSAFRLLALSLFVPVAALAVVDVVGYLAFTCVLRPLGYASTRHFKDPEKDGRLIAIPVHGSIHSPSSTGDGVLPSSGESVSSGASDIFPSPAYSDVTPLPSVDEEAPLGTRPGKPPTLGAIATGAAATFASPSSSPSDSASSSTASSPLRPNATSTSPRRALSSHRHGRVSSASSTSGDESSTVRRMSRDRAPSVGLDGPLFSEGDETDTTTTPGADSDVDGEVTGAGGDYLSHRPRKGDGVPRGGFKLGLTEVQRRPGPA</sequence>
<feature type="compositionally biased region" description="Low complexity" evidence="1">
    <location>
        <begin position="114"/>
        <end position="124"/>
    </location>
</feature>
<evidence type="ECO:0000256" key="2">
    <source>
        <dbReference type="SAM" id="Phobius"/>
    </source>
</evidence>
<name>A0A5C5G1P7_9BASI</name>
<accession>A0A5C5G1P7</accession>
<evidence type="ECO:0000313" key="3">
    <source>
        <dbReference type="EMBL" id="TNY21871.1"/>
    </source>
</evidence>
<keyword evidence="4" id="KW-1185">Reference proteome</keyword>
<dbReference type="OrthoDB" id="2528865at2759"/>
<keyword evidence="2" id="KW-0472">Membrane</keyword>
<feature type="compositionally biased region" description="Low complexity" evidence="1">
    <location>
        <begin position="210"/>
        <end position="220"/>
    </location>
</feature>
<protein>
    <recommendedName>
        <fullName evidence="5">Proteophosphoglycan ppg4</fullName>
    </recommendedName>
</protein>
<dbReference type="EMBL" id="SOZI01000035">
    <property type="protein sequence ID" value="TNY21871.1"/>
    <property type="molecule type" value="Genomic_DNA"/>
</dbReference>
<feature type="compositionally biased region" description="Low complexity" evidence="1">
    <location>
        <begin position="159"/>
        <end position="187"/>
    </location>
</feature>
<evidence type="ECO:0000256" key="1">
    <source>
        <dbReference type="SAM" id="MobiDB-lite"/>
    </source>
</evidence>
<comment type="caution">
    <text evidence="3">The sequence shown here is derived from an EMBL/GenBank/DDBJ whole genome shotgun (WGS) entry which is preliminary data.</text>
</comment>
<proteinExistence type="predicted"/>
<reference evidence="3 4" key="1">
    <citation type="submission" date="2019-03" db="EMBL/GenBank/DDBJ databases">
        <title>Rhodosporidium diobovatum UCD-FST 08-225 genome sequencing, assembly, and annotation.</title>
        <authorList>
            <person name="Fakankun I.U."/>
            <person name="Fristensky B."/>
            <person name="Levin D.B."/>
        </authorList>
    </citation>
    <scope>NUCLEOTIDE SEQUENCE [LARGE SCALE GENOMIC DNA]</scope>
    <source>
        <strain evidence="3 4">UCD-FST 08-225</strain>
    </source>
</reference>